<sequence length="124" mass="13733">MAFVISADFEPIEFEIPAGKAKTVTISVPPFDCYSPADIAKMNADLKKYEHDDEIDDVNNPAKTVTALLRFQLKHFNPGKQKADAIDALTVRQLNEIDKIWTEKSEVTLGESEASTDDSSATEE</sequence>
<dbReference type="RefSeq" id="WP_171194397.1">
    <property type="nucleotide sequence ID" value="NZ_CP061032.1"/>
</dbReference>
<evidence type="ECO:0008006" key="6">
    <source>
        <dbReference type="Google" id="ProtNLM"/>
    </source>
</evidence>
<keyword evidence="5" id="KW-1185">Reference proteome</keyword>
<evidence type="ECO:0000313" key="5">
    <source>
        <dbReference type="Proteomes" id="UP000642876"/>
    </source>
</evidence>
<protein>
    <recommendedName>
        <fullName evidence="6">Tail assembly chaperone</fullName>
    </recommendedName>
</protein>
<organism evidence="3 4">
    <name type="scientific">Corynebacterium lujinxingii</name>
    <dbReference type="NCBI Taxonomy" id="2763010"/>
    <lineage>
        <taxon>Bacteria</taxon>
        <taxon>Bacillati</taxon>
        <taxon>Actinomycetota</taxon>
        <taxon>Actinomycetes</taxon>
        <taxon>Mycobacteriales</taxon>
        <taxon>Corynebacteriaceae</taxon>
        <taxon>Corynebacterium</taxon>
    </lineage>
</organism>
<accession>A0A7H0K0T4</accession>
<proteinExistence type="predicted"/>
<evidence type="ECO:0000313" key="2">
    <source>
        <dbReference type="EMBL" id="MBC3179352.1"/>
    </source>
</evidence>
<feature type="compositionally biased region" description="Acidic residues" evidence="1">
    <location>
        <begin position="114"/>
        <end position="124"/>
    </location>
</feature>
<reference evidence="4 5" key="1">
    <citation type="submission" date="2020-08" db="EMBL/GenBank/DDBJ databases">
        <title>novel species in genus Corynebacterium.</title>
        <authorList>
            <person name="Zhang G."/>
        </authorList>
    </citation>
    <scope>NUCLEOTIDE SEQUENCE [LARGE SCALE GENOMIC DNA]</scope>
    <source>
        <strain evidence="4 5">zg-917</strain>
        <strain evidence="3">Zg-917</strain>
    </source>
</reference>
<feature type="region of interest" description="Disordered" evidence="1">
    <location>
        <begin position="105"/>
        <end position="124"/>
    </location>
</feature>
<dbReference type="KEGG" id="cluj:IAU68_03810"/>
<dbReference type="Proteomes" id="UP000516235">
    <property type="component" value="Chromosome"/>
</dbReference>
<dbReference type="Proteomes" id="UP000642876">
    <property type="component" value="Unassembled WGS sequence"/>
</dbReference>
<gene>
    <name evidence="2" type="ORF">H7348_08575</name>
    <name evidence="3" type="ORF">IAU68_03810</name>
</gene>
<evidence type="ECO:0000313" key="3">
    <source>
        <dbReference type="EMBL" id="QNP90900.1"/>
    </source>
</evidence>
<dbReference type="EMBL" id="CP061032">
    <property type="protein sequence ID" value="QNP90900.1"/>
    <property type="molecule type" value="Genomic_DNA"/>
</dbReference>
<evidence type="ECO:0000256" key="1">
    <source>
        <dbReference type="SAM" id="MobiDB-lite"/>
    </source>
</evidence>
<dbReference type="EMBL" id="JACMYE010000007">
    <property type="protein sequence ID" value="MBC3179352.1"/>
    <property type="molecule type" value="Genomic_DNA"/>
</dbReference>
<dbReference type="AlphaFoldDB" id="A0A7H0K0T4"/>
<evidence type="ECO:0000313" key="4">
    <source>
        <dbReference type="Proteomes" id="UP000516235"/>
    </source>
</evidence>
<name>A0A7H0K0T4_9CORY</name>